<dbReference type="Proteomes" id="UP000018198">
    <property type="component" value="Unassembled WGS sequence"/>
</dbReference>
<gene>
    <name evidence="2" type="ORF">CWATWH0401_4518</name>
</gene>
<accession>T2J4L9</accession>
<dbReference type="EMBL" id="CAQM01000219">
    <property type="protein sequence ID" value="CCQ60833.1"/>
    <property type="molecule type" value="Genomic_DNA"/>
</dbReference>
<reference evidence="2 3" key="2">
    <citation type="submission" date="2013-09" db="EMBL/GenBank/DDBJ databases">
        <title>Whole genome comparison of six Crocosphaera watsonii strains with differing phenotypes.</title>
        <authorList>
            <person name="Bench S.R."/>
            <person name="Heller P."/>
            <person name="Frank I."/>
            <person name="Arciniega M."/>
            <person name="Shilova I.N."/>
            <person name="Zehr J.P."/>
        </authorList>
    </citation>
    <scope>NUCLEOTIDE SEQUENCE [LARGE SCALE GENOMIC DNA]</scope>
    <source>
        <strain evidence="2 3">WH 0401</strain>
    </source>
</reference>
<comment type="caution">
    <text evidence="2">The sequence shown here is derived from an EMBL/GenBank/DDBJ whole genome shotgun (WGS) entry which is preliminary data.</text>
</comment>
<feature type="domain" description="Glycosyltransferase subfamily 4-like N-terminal" evidence="1">
    <location>
        <begin position="28"/>
        <end position="154"/>
    </location>
</feature>
<name>T2J4L9_CROWT</name>
<protein>
    <submittedName>
        <fullName evidence="2">Glycosyl transferase, group 1</fullName>
    </submittedName>
</protein>
<dbReference type="AlphaFoldDB" id="T2J4L9"/>
<dbReference type="SUPFAM" id="SSF53756">
    <property type="entry name" value="UDP-Glycosyltransferase/glycogen phosphorylase"/>
    <property type="match status" value="1"/>
</dbReference>
<dbReference type="InterPro" id="IPR028098">
    <property type="entry name" value="Glyco_trans_4-like_N"/>
</dbReference>
<dbReference type="Gene3D" id="3.40.50.2000">
    <property type="entry name" value="Glycogen Phosphorylase B"/>
    <property type="match status" value="1"/>
</dbReference>
<dbReference type="GO" id="GO:0016740">
    <property type="term" value="F:transferase activity"/>
    <property type="evidence" value="ECO:0007669"/>
    <property type="project" value="UniProtKB-KW"/>
</dbReference>
<sequence length="236" mass="26842">MLFPRPNNPESGIVEKVKRFCQFLITGTPSNVSFLYDQSIQNWVDQAVKNNDFDAITCEHSVNEIYIRPHWKEKIKTVINSHSSVYRTCQHQLDTATSENSQRDRLYLPLLKRYEKRVYQKFSHVVVTTDDDYQQLKEFKINSQVSVLPNGVDLGIFPERSSDPGGHHLILTGGMDYVTNIDAACFFSQEIFPLLRQKYPDAILTIVGANPTESVLKLGKNPGITVTGKVPSMAEY</sequence>
<dbReference type="Pfam" id="PF13439">
    <property type="entry name" value="Glyco_transf_4"/>
    <property type="match status" value="1"/>
</dbReference>
<keyword evidence="2" id="KW-0808">Transferase</keyword>
<organism evidence="2 3">
    <name type="scientific">Crocosphaera watsonii WH 0401</name>
    <dbReference type="NCBI Taxonomy" id="555881"/>
    <lineage>
        <taxon>Bacteria</taxon>
        <taxon>Bacillati</taxon>
        <taxon>Cyanobacteriota</taxon>
        <taxon>Cyanophyceae</taxon>
        <taxon>Oscillatoriophycideae</taxon>
        <taxon>Chroococcales</taxon>
        <taxon>Aphanothecaceae</taxon>
        <taxon>Crocosphaera</taxon>
    </lineage>
</organism>
<evidence type="ECO:0000313" key="2">
    <source>
        <dbReference type="EMBL" id="CCQ60833.1"/>
    </source>
</evidence>
<proteinExistence type="predicted"/>
<evidence type="ECO:0000313" key="3">
    <source>
        <dbReference type="Proteomes" id="UP000018198"/>
    </source>
</evidence>
<evidence type="ECO:0000259" key="1">
    <source>
        <dbReference type="Pfam" id="PF13439"/>
    </source>
</evidence>
<reference evidence="2 3" key="1">
    <citation type="submission" date="2013-01" db="EMBL/GenBank/DDBJ databases">
        <authorList>
            <person name="Bench S."/>
        </authorList>
    </citation>
    <scope>NUCLEOTIDE SEQUENCE [LARGE SCALE GENOMIC DNA]</scope>
    <source>
        <strain evidence="2 3">WH 0401</strain>
    </source>
</reference>